<keyword evidence="2" id="KW-1185">Reference proteome</keyword>
<reference evidence="1" key="1">
    <citation type="submission" date="2022-07" db="EMBL/GenBank/DDBJ databases">
        <title>Chromosome-level genome of Muraenolepis orangiensis.</title>
        <authorList>
            <person name="Kim J."/>
        </authorList>
    </citation>
    <scope>NUCLEOTIDE SEQUENCE</scope>
    <source>
        <strain evidence="1">KU_S4_2022</strain>
        <tissue evidence="1">Muscle</tissue>
    </source>
</reference>
<name>A0A9Q0IKK7_9TELE</name>
<accession>A0A9Q0IKK7</accession>
<protein>
    <submittedName>
        <fullName evidence="1">Uncharacterized protein</fullName>
    </submittedName>
</protein>
<evidence type="ECO:0000313" key="1">
    <source>
        <dbReference type="EMBL" id="KAJ3601405.1"/>
    </source>
</evidence>
<sequence length="105" mass="11649">MFSDRRTTALSPSDLLCSSSSSTQHVLRQKNYSAVPIRSPLFFFLLLGAGRTERRKKEALGLFVCVGKRIAFTFMFTSCTHNGASSPLSKPRLSLSPTCTWDTEV</sequence>
<proteinExistence type="predicted"/>
<dbReference type="EMBL" id="JANIIK010000047">
    <property type="protein sequence ID" value="KAJ3601405.1"/>
    <property type="molecule type" value="Genomic_DNA"/>
</dbReference>
<evidence type="ECO:0000313" key="2">
    <source>
        <dbReference type="Proteomes" id="UP001148018"/>
    </source>
</evidence>
<gene>
    <name evidence="1" type="ORF">NHX12_032373</name>
</gene>
<dbReference type="Proteomes" id="UP001148018">
    <property type="component" value="Unassembled WGS sequence"/>
</dbReference>
<organism evidence="1 2">
    <name type="scientific">Muraenolepis orangiensis</name>
    <name type="common">Patagonian moray cod</name>
    <dbReference type="NCBI Taxonomy" id="630683"/>
    <lineage>
        <taxon>Eukaryota</taxon>
        <taxon>Metazoa</taxon>
        <taxon>Chordata</taxon>
        <taxon>Craniata</taxon>
        <taxon>Vertebrata</taxon>
        <taxon>Euteleostomi</taxon>
        <taxon>Actinopterygii</taxon>
        <taxon>Neopterygii</taxon>
        <taxon>Teleostei</taxon>
        <taxon>Neoteleostei</taxon>
        <taxon>Acanthomorphata</taxon>
        <taxon>Zeiogadaria</taxon>
        <taxon>Gadariae</taxon>
        <taxon>Gadiformes</taxon>
        <taxon>Muraenolepidoidei</taxon>
        <taxon>Muraenolepididae</taxon>
        <taxon>Muraenolepis</taxon>
    </lineage>
</organism>
<comment type="caution">
    <text evidence="1">The sequence shown here is derived from an EMBL/GenBank/DDBJ whole genome shotgun (WGS) entry which is preliminary data.</text>
</comment>
<dbReference type="AlphaFoldDB" id="A0A9Q0IKK7"/>